<dbReference type="Proteomes" id="UP000005519">
    <property type="component" value="Unassembled WGS sequence"/>
</dbReference>
<dbReference type="STRING" id="667128.HMPREF0621_1733"/>
<organism evidence="1 2">
    <name type="scientific">Pasteurella dagmatis ATCC 43325</name>
    <dbReference type="NCBI Taxonomy" id="667128"/>
    <lineage>
        <taxon>Bacteria</taxon>
        <taxon>Pseudomonadati</taxon>
        <taxon>Pseudomonadota</taxon>
        <taxon>Gammaproteobacteria</taxon>
        <taxon>Pasteurellales</taxon>
        <taxon>Pasteurellaceae</taxon>
        <taxon>Pasteurella</taxon>
    </lineage>
</organism>
<proteinExistence type="predicted"/>
<dbReference type="AlphaFoldDB" id="C9PRV9"/>
<dbReference type="HOGENOM" id="CLU_179277_4_0_6"/>
<comment type="caution">
    <text evidence="1">The sequence shown here is derived from an EMBL/GenBank/DDBJ whole genome shotgun (WGS) entry which is preliminary data.</text>
</comment>
<name>C9PRV9_9PAST</name>
<protein>
    <recommendedName>
        <fullName evidence="3">Zinc-finger domain-containing protein</fullName>
    </recommendedName>
</protein>
<evidence type="ECO:0000313" key="1">
    <source>
        <dbReference type="EMBL" id="EEX49686.1"/>
    </source>
</evidence>
<accession>C9PRV9</accession>
<dbReference type="OrthoDB" id="8374021at2"/>
<evidence type="ECO:0000313" key="2">
    <source>
        <dbReference type="Proteomes" id="UP000005519"/>
    </source>
</evidence>
<dbReference type="EMBL" id="ACZR01000018">
    <property type="protein sequence ID" value="EEX49686.1"/>
    <property type="molecule type" value="Genomic_DNA"/>
</dbReference>
<evidence type="ECO:0008006" key="3">
    <source>
        <dbReference type="Google" id="ProtNLM"/>
    </source>
</evidence>
<keyword evidence="2" id="KW-1185">Reference proteome</keyword>
<sequence length="70" mass="8034">MKYCFKVTQLMSESHERPLSFAESVAVRLHRMVCPRCDNFGKNCDSLSKMMKGFADANSQLTKKTDNNEK</sequence>
<gene>
    <name evidence="1" type="ORF">HMPREF0621_1733</name>
</gene>
<dbReference type="RefSeq" id="WP_005762740.1">
    <property type="nucleotide sequence ID" value="NZ_GG704810.1"/>
</dbReference>
<reference evidence="1 2" key="1">
    <citation type="submission" date="2009-10" db="EMBL/GenBank/DDBJ databases">
        <authorList>
            <person name="Muzny D."/>
            <person name="Qin X."/>
            <person name="Deng J."/>
            <person name="Jiang H."/>
            <person name="Liu Y."/>
            <person name="Qu J."/>
            <person name="Song X.-Z."/>
            <person name="Zhang L."/>
            <person name="Thornton R."/>
            <person name="Coyle M."/>
            <person name="Francisco L."/>
            <person name="Jackson L."/>
            <person name="Javaid M."/>
            <person name="Korchina V."/>
            <person name="Kovar C."/>
            <person name="Mata R."/>
            <person name="Mathew T."/>
            <person name="Ngo R."/>
            <person name="Nguyen L."/>
            <person name="Nguyen N."/>
            <person name="Okwuonu G."/>
            <person name="Ongeri F."/>
            <person name="Pham C."/>
            <person name="Simmons D."/>
            <person name="Wilczek-Boney K."/>
            <person name="Hale W."/>
            <person name="Jakkamsetti A."/>
            <person name="Pham P."/>
            <person name="Ruth R."/>
            <person name="San Lucas F."/>
            <person name="Warren J."/>
            <person name="Zhang J."/>
            <person name="Zhao Z."/>
            <person name="Zhou C."/>
            <person name="Zhu D."/>
            <person name="Lee S."/>
            <person name="Bess C."/>
            <person name="Blankenburg K."/>
            <person name="Forbes L."/>
            <person name="Fu Q."/>
            <person name="Gubbala S."/>
            <person name="Hirani K."/>
            <person name="Jayaseelan J.C."/>
            <person name="Lara F."/>
            <person name="Munidasa M."/>
            <person name="Palculict T."/>
            <person name="Patil S."/>
            <person name="Pu L.-L."/>
            <person name="Saada N."/>
            <person name="Tang L."/>
            <person name="Weissenberger G."/>
            <person name="Zhu Y."/>
            <person name="Hemphill L."/>
            <person name="Shang Y."/>
            <person name="Youmans B."/>
            <person name="Ayvaz T."/>
            <person name="Ross M."/>
            <person name="Santibanez J."/>
            <person name="Aqrawi P."/>
            <person name="Gross S."/>
            <person name="Joshi V."/>
            <person name="Fowler G."/>
            <person name="Nazareth L."/>
            <person name="Reid J."/>
            <person name="Worley K."/>
            <person name="Petrosino J."/>
            <person name="Highlander S."/>
            <person name="Gibbs R."/>
        </authorList>
    </citation>
    <scope>NUCLEOTIDE SEQUENCE [LARGE SCALE GENOMIC DNA]</scope>
    <source>
        <strain evidence="1 2">ATCC 43325</strain>
    </source>
</reference>